<evidence type="ECO:0000313" key="4">
    <source>
        <dbReference type="Proteomes" id="UP000490980"/>
    </source>
</evidence>
<name>A0A7X5UD61_9GAMM</name>
<sequence>MRHSIIATTLALALAAMPVATPARDFSFSTDTCKHDYSTPYDLDVTAAGLSFHRKDGTPSRVFLHDGALKVDGRDVAVSTSDAEALRRYEAGVRRLVPLVASVARDAIDMGYSAMNTVTMTFAEPDQRQRMLEKLRRKQAESLRSIDEGIGAGHWSSDRMVETAVGSVSDSVGELVGSVTSSAVTAALSGDSSKVAALQARSESLNKSLDAQMDKRSKALDARANAICPQVNDLADIQQGWHIRLADGRPLALMTIKPKDSGKDSDKDDEKGEEKANDSGKKVVSF</sequence>
<comment type="caution">
    <text evidence="3">The sequence shown here is derived from an EMBL/GenBank/DDBJ whole genome shotgun (WGS) entry which is preliminary data.</text>
</comment>
<dbReference type="Pfam" id="PF11101">
    <property type="entry name" value="DUF2884"/>
    <property type="match status" value="1"/>
</dbReference>
<evidence type="ECO:0000313" key="3">
    <source>
        <dbReference type="EMBL" id="NII08124.1"/>
    </source>
</evidence>
<protein>
    <submittedName>
        <fullName evidence="3">YggN family protein</fullName>
    </submittedName>
</protein>
<feature type="chain" id="PRO_5030576450" evidence="2">
    <location>
        <begin position="23"/>
        <end position="286"/>
    </location>
</feature>
<organism evidence="3 4">
    <name type="scientific">Luteibacter anthropi</name>
    <dbReference type="NCBI Taxonomy" id="564369"/>
    <lineage>
        <taxon>Bacteria</taxon>
        <taxon>Pseudomonadati</taxon>
        <taxon>Pseudomonadota</taxon>
        <taxon>Gammaproteobacteria</taxon>
        <taxon>Lysobacterales</taxon>
        <taxon>Rhodanobacteraceae</taxon>
        <taxon>Luteibacter</taxon>
    </lineage>
</organism>
<dbReference type="RefSeq" id="WP_166950562.1">
    <property type="nucleotide sequence ID" value="NZ_JAARLZ010000010.1"/>
</dbReference>
<proteinExistence type="predicted"/>
<keyword evidence="4" id="KW-1185">Reference proteome</keyword>
<accession>A0A7X5UD61</accession>
<evidence type="ECO:0000256" key="2">
    <source>
        <dbReference type="SAM" id="SignalP"/>
    </source>
</evidence>
<reference evidence="3 4" key="1">
    <citation type="submission" date="2020-03" db="EMBL/GenBank/DDBJ databases">
        <authorList>
            <person name="Lai Q."/>
        </authorList>
    </citation>
    <scope>NUCLEOTIDE SEQUENCE [LARGE SCALE GENOMIC DNA]</scope>
    <source>
        <strain evidence="3 4">CCUG 25036</strain>
    </source>
</reference>
<dbReference type="EMBL" id="JAARLZ010000010">
    <property type="protein sequence ID" value="NII08124.1"/>
    <property type="molecule type" value="Genomic_DNA"/>
</dbReference>
<feature type="region of interest" description="Disordered" evidence="1">
    <location>
        <begin position="252"/>
        <end position="286"/>
    </location>
</feature>
<evidence type="ECO:0000256" key="1">
    <source>
        <dbReference type="SAM" id="MobiDB-lite"/>
    </source>
</evidence>
<gene>
    <name evidence="3" type="ORF">HBF25_17205</name>
</gene>
<dbReference type="AlphaFoldDB" id="A0A7X5UD61"/>
<feature type="signal peptide" evidence="2">
    <location>
        <begin position="1"/>
        <end position="22"/>
    </location>
</feature>
<feature type="compositionally biased region" description="Basic and acidic residues" evidence="1">
    <location>
        <begin position="257"/>
        <end position="286"/>
    </location>
</feature>
<dbReference type="Proteomes" id="UP000490980">
    <property type="component" value="Unassembled WGS sequence"/>
</dbReference>
<keyword evidence="2" id="KW-0732">Signal</keyword>
<dbReference type="InterPro" id="IPR021307">
    <property type="entry name" value="DUF2884"/>
</dbReference>